<organism evidence="9 10">
    <name type="scientific">Thiogranum longum</name>
    <dbReference type="NCBI Taxonomy" id="1537524"/>
    <lineage>
        <taxon>Bacteria</taxon>
        <taxon>Pseudomonadati</taxon>
        <taxon>Pseudomonadota</taxon>
        <taxon>Gammaproteobacteria</taxon>
        <taxon>Chromatiales</taxon>
        <taxon>Ectothiorhodospiraceae</taxon>
        <taxon>Thiogranum</taxon>
    </lineage>
</organism>
<keyword evidence="10" id="KW-1185">Reference proteome</keyword>
<dbReference type="PANTHER" id="PTHR43542">
    <property type="entry name" value="METHYLTRANSFERASE"/>
    <property type="match status" value="1"/>
</dbReference>
<evidence type="ECO:0000256" key="6">
    <source>
        <dbReference type="ARBA" id="ARBA00022679"/>
    </source>
</evidence>
<dbReference type="PANTHER" id="PTHR43542:SF1">
    <property type="entry name" value="METHYLTRANSFERASE"/>
    <property type="match status" value="1"/>
</dbReference>
<dbReference type="GO" id="GO:0003676">
    <property type="term" value="F:nucleic acid binding"/>
    <property type="evidence" value="ECO:0007669"/>
    <property type="project" value="InterPro"/>
</dbReference>
<dbReference type="OrthoDB" id="9803017at2"/>
<evidence type="ECO:0000256" key="3">
    <source>
        <dbReference type="ARBA" id="ARBA00012141"/>
    </source>
</evidence>
<evidence type="ECO:0000256" key="2">
    <source>
        <dbReference type="ARBA" id="ARBA00005269"/>
    </source>
</evidence>
<dbReference type="GO" id="GO:0052913">
    <property type="term" value="F:16S rRNA (guanine(966)-N(2))-methyltransferase activity"/>
    <property type="evidence" value="ECO:0007669"/>
    <property type="project" value="UniProtKB-EC"/>
</dbReference>
<comment type="caution">
    <text evidence="9">The sequence shown here is derived from an EMBL/GenBank/DDBJ whole genome shotgun (WGS) entry which is preliminary data.</text>
</comment>
<protein>
    <recommendedName>
        <fullName evidence="4 8">Ribosomal RNA small subunit methyltransferase D</fullName>
        <ecNumber evidence="3 8">2.1.1.171</ecNumber>
    </recommendedName>
</protein>
<dbReference type="Gene3D" id="3.40.50.150">
    <property type="entry name" value="Vaccinia Virus protein VP39"/>
    <property type="match status" value="1"/>
</dbReference>
<proteinExistence type="inferred from homology"/>
<dbReference type="InterPro" id="IPR029063">
    <property type="entry name" value="SAM-dependent_MTases_sf"/>
</dbReference>
<keyword evidence="8" id="KW-0698">rRNA processing</keyword>
<evidence type="ECO:0000256" key="4">
    <source>
        <dbReference type="ARBA" id="ARBA00013682"/>
    </source>
</evidence>
<accession>A0A4R1H9B1</accession>
<evidence type="ECO:0000313" key="9">
    <source>
        <dbReference type="EMBL" id="TCK17101.1"/>
    </source>
</evidence>
<comment type="similarity">
    <text evidence="2 8">Belongs to the methyltransferase superfamily. RsmD family.</text>
</comment>
<keyword evidence="6 8" id="KW-0808">Transferase</keyword>
<name>A0A4R1H9B1_9GAMM</name>
<dbReference type="Pfam" id="PF03602">
    <property type="entry name" value="Cons_hypoth95"/>
    <property type="match status" value="1"/>
</dbReference>
<dbReference type="CDD" id="cd02440">
    <property type="entry name" value="AdoMet_MTases"/>
    <property type="match status" value="1"/>
</dbReference>
<dbReference type="NCBIfam" id="TIGR00095">
    <property type="entry name" value="16S rRNA (guanine(966)-N(2))-methyltransferase RsmD"/>
    <property type="match status" value="1"/>
</dbReference>
<evidence type="ECO:0000256" key="8">
    <source>
        <dbReference type="PIRNR" id="PIRNR004553"/>
    </source>
</evidence>
<dbReference type="Proteomes" id="UP000295707">
    <property type="component" value="Unassembled WGS sequence"/>
</dbReference>
<dbReference type="InterPro" id="IPR002052">
    <property type="entry name" value="DNA_methylase_N6_adenine_CS"/>
</dbReference>
<evidence type="ECO:0000256" key="5">
    <source>
        <dbReference type="ARBA" id="ARBA00022603"/>
    </source>
</evidence>
<sequence length="195" mass="21303">MRGMASSANQVRIIAGRWRGRKLTFPDAEGLRPSSDRVRETLFNWLSGLAPGACCLDMFAGSGALGFEAASRGADCVVLLERNPAVAEALQASRDQLDGVNIEVHCTDALRWVQSCNASFDLVFLDPPFSDSRLLANSVAALVAGHCVKPGARIYLELPKQTQLPALPEDWIQEKAKVAGDVGYYLYRRKHDARD</sequence>
<dbReference type="EC" id="2.1.1.171" evidence="3 8"/>
<evidence type="ECO:0000313" key="10">
    <source>
        <dbReference type="Proteomes" id="UP000295707"/>
    </source>
</evidence>
<dbReference type="SUPFAM" id="SSF53335">
    <property type="entry name" value="S-adenosyl-L-methionine-dependent methyltransferases"/>
    <property type="match status" value="1"/>
</dbReference>
<dbReference type="AlphaFoldDB" id="A0A4R1H9B1"/>
<comment type="catalytic activity">
    <reaction evidence="7 8">
        <text>guanosine(966) in 16S rRNA + S-adenosyl-L-methionine = N(2)-methylguanosine(966) in 16S rRNA + S-adenosyl-L-homocysteine + H(+)</text>
        <dbReference type="Rhea" id="RHEA:23548"/>
        <dbReference type="Rhea" id="RHEA-COMP:10211"/>
        <dbReference type="Rhea" id="RHEA-COMP:10212"/>
        <dbReference type="ChEBI" id="CHEBI:15378"/>
        <dbReference type="ChEBI" id="CHEBI:57856"/>
        <dbReference type="ChEBI" id="CHEBI:59789"/>
        <dbReference type="ChEBI" id="CHEBI:74269"/>
        <dbReference type="ChEBI" id="CHEBI:74481"/>
        <dbReference type="EC" id="2.1.1.171"/>
    </reaction>
</comment>
<dbReference type="InterPro" id="IPR004398">
    <property type="entry name" value="RNA_MeTrfase_RsmD"/>
</dbReference>
<evidence type="ECO:0000256" key="7">
    <source>
        <dbReference type="ARBA" id="ARBA00048326"/>
    </source>
</evidence>
<keyword evidence="8" id="KW-0949">S-adenosyl-L-methionine</keyword>
<dbReference type="EMBL" id="SMFX01000001">
    <property type="protein sequence ID" value="TCK17101.1"/>
    <property type="molecule type" value="Genomic_DNA"/>
</dbReference>
<reference evidence="9 10" key="1">
    <citation type="submission" date="2019-03" db="EMBL/GenBank/DDBJ databases">
        <title>Genomic Encyclopedia of Type Strains, Phase IV (KMG-IV): sequencing the most valuable type-strain genomes for metagenomic binning, comparative biology and taxonomic classification.</title>
        <authorList>
            <person name="Goeker M."/>
        </authorList>
    </citation>
    <scope>NUCLEOTIDE SEQUENCE [LARGE SCALE GENOMIC DNA]</scope>
    <source>
        <strain evidence="9 10">DSM 19610</strain>
    </source>
</reference>
<dbReference type="PROSITE" id="PS00092">
    <property type="entry name" value="N6_MTASE"/>
    <property type="match status" value="1"/>
</dbReference>
<comment type="function">
    <text evidence="1 8">Specifically methylates the guanine in position 966 of 16S rRNA in the assembled 30S particle.</text>
</comment>
<gene>
    <name evidence="9" type="ORF">DFR30_0321</name>
</gene>
<keyword evidence="5 8" id="KW-0489">Methyltransferase</keyword>
<dbReference type="PIRSF" id="PIRSF004553">
    <property type="entry name" value="CHP00095"/>
    <property type="match status" value="1"/>
</dbReference>
<evidence type="ECO:0000256" key="1">
    <source>
        <dbReference type="ARBA" id="ARBA00002649"/>
    </source>
</evidence>